<protein>
    <recommendedName>
        <fullName evidence="3">Lipoprotein</fullName>
    </recommendedName>
</protein>
<sequence>MKSRVAGAVIAIMILAVAGCKEEEGIHFVKNPDSPGEVLTPPGWASIAREELQSALSMSIFTARCKLLYRNSRWFVGCKPVKAETPVTLYSIKENEALKDSFTATAFNQRARQYTRQNVLLRQIVVSDDTEQSALIAERLQQDFAALNGA</sequence>
<dbReference type="KEGG" id="mint:C7M51_01658"/>
<evidence type="ECO:0000313" key="2">
    <source>
        <dbReference type="Proteomes" id="UP000464053"/>
    </source>
</evidence>
<organism evidence="1 2">
    <name type="scientific">Mixta intestinalis</name>
    <dbReference type="NCBI Taxonomy" id="1615494"/>
    <lineage>
        <taxon>Bacteria</taxon>
        <taxon>Pseudomonadati</taxon>
        <taxon>Pseudomonadota</taxon>
        <taxon>Gammaproteobacteria</taxon>
        <taxon>Enterobacterales</taxon>
        <taxon>Erwiniaceae</taxon>
        <taxon>Mixta</taxon>
    </lineage>
</organism>
<accession>A0A6P1PZ96</accession>
<dbReference type="Proteomes" id="UP000464053">
    <property type="component" value="Chromosome"/>
</dbReference>
<reference evidence="1 2" key="1">
    <citation type="submission" date="2018-03" db="EMBL/GenBank/DDBJ databases">
        <title>Pantoea intestinalis SRCM103226 isolated form the mealworm.</title>
        <authorList>
            <person name="Jeong D.-Y."/>
            <person name="Kim J.W."/>
        </authorList>
    </citation>
    <scope>NUCLEOTIDE SEQUENCE [LARGE SCALE GENOMIC DNA]</scope>
    <source>
        <strain evidence="1 2">SRCM103226</strain>
    </source>
</reference>
<name>A0A6P1PZ96_9GAMM</name>
<evidence type="ECO:0000313" key="1">
    <source>
        <dbReference type="EMBL" id="QHM71372.1"/>
    </source>
</evidence>
<dbReference type="OrthoDB" id="6555538at2"/>
<dbReference type="AlphaFoldDB" id="A0A6P1PZ96"/>
<dbReference type="EMBL" id="CP028271">
    <property type="protein sequence ID" value="QHM71372.1"/>
    <property type="molecule type" value="Genomic_DNA"/>
</dbReference>
<dbReference type="RefSeq" id="WP_160621364.1">
    <property type="nucleotide sequence ID" value="NZ_CP028271.1"/>
</dbReference>
<dbReference type="PROSITE" id="PS51257">
    <property type="entry name" value="PROKAR_LIPOPROTEIN"/>
    <property type="match status" value="1"/>
</dbReference>
<keyword evidence="2" id="KW-1185">Reference proteome</keyword>
<proteinExistence type="predicted"/>
<gene>
    <name evidence="1" type="ORF">C7M51_01658</name>
</gene>
<evidence type="ECO:0008006" key="3">
    <source>
        <dbReference type="Google" id="ProtNLM"/>
    </source>
</evidence>